<feature type="domain" description="RecX first three-helical" evidence="9">
    <location>
        <begin position="3"/>
        <end position="30"/>
    </location>
</feature>
<evidence type="ECO:0000256" key="1">
    <source>
        <dbReference type="ARBA" id="ARBA00004496"/>
    </source>
</evidence>
<dbReference type="PANTHER" id="PTHR33602:SF1">
    <property type="entry name" value="REGULATORY PROTEIN RECX FAMILY PROTEIN"/>
    <property type="match status" value="1"/>
</dbReference>
<name>A0A3A3Z1S5_9ACTN</name>
<dbReference type="EMBL" id="QZEZ01000003">
    <property type="protein sequence ID" value="RJK96562.1"/>
    <property type="molecule type" value="Genomic_DNA"/>
</dbReference>
<dbReference type="OrthoDB" id="5244465at2"/>
<feature type="domain" description="RecX second three-helical" evidence="7">
    <location>
        <begin position="37"/>
        <end position="78"/>
    </location>
</feature>
<reference evidence="10 11" key="1">
    <citation type="submission" date="2018-09" db="EMBL/GenBank/DDBJ databases">
        <title>YIM 75000 draft genome.</title>
        <authorList>
            <person name="Tang S."/>
            <person name="Feng Y."/>
        </authorList>
    </citation>
    <scope>NUCLEOTIDE SEQUENCE [LARGE SCALE GENOMIC DNA]</scope>
    <source>
        <strain evidence="10 11">YIM 75000</strain>
    </source>
</reference>
<keyword evidence="4 5" id="KW-0963">Cytoplasm</keyword>
<comment type="subcellular location">
    <subcellularLocation>
        <location evidence="1 5">Cytoplasm</location>
    </subcellularLocation>
</comment>
<evidence type="ECO:0000256" key="3">
    <source>
        <dbReference type="ARBA" id="ARBA00018111"/>
    </source>
</evidence>
<accession>A0A3A3Z1S5</accession>
<evidence type="ECO:0000256" key="6">
    <source>
        <dbReference type="SAM" id="MobiDB-lite"/>
    </source>
</evidence>
<sequence>MGPRSRGQLAEALTRRDVPEDVAERVLDRLTEVGLVDDAAFAEGWVRSRHGVRGLGRRALGHELRRRGVDDQVAAEALDGLDPDEERATALRLAQRKLAATRGLDRDARVRRTAGMLARKGYPGGLAAAVVREALDAEHAEGLLGGSGEGADDPFGDVAPEALDTP</sequence>
<evidence type="ECO:0000259" key="9">
    <source>
        <dbReference type="Pfam" id="PF21982"/>
    </source>
</evidence>
<dbReference type="InterPro" id="IPR053924">
    <property type="entry name" value="RecX_HTH_2nd"/>
</dbReference>
<protein>
    <recommendedName>
        <fullName evidence="3 5">Regulatory protein RecX</fullName>
    </recommendedName>
</protein>
<evidence type="ECO:0000256" key="2">
    <source>
        <dbReference type="ARBA" id="ARBA00009695"/>
    </source>
</evidence>
<dbReference type="HAMAP" id="MF_01114">
    <property type="entry name" value="RecX"/>
    <property type="match status" value="1"/>
</dbReference>
<keyword evidence="11" id="KW-1185">Reference proteome</keyword>
<feature type="domain" description="RecX third three-helical" evidence="8">
    <location>
        <begin position="85"/>
        <end position="130"/>
    </location>
</feature>
<evidence type="ECO:0000259" key="7">
    <source>
        <dbReference type="Pfam" id="PF02631"/>
    </source>
</evidence>
<evidence type="ECO:0000256" key="5">
    <source>
        <dbReference type="HAMAP-Rule" id="MF_01114"/>
    </source>
</evidence>
<dbReference type="Pfam" id="PF21981">
    <property type="entry name" value="RecX_HTH3"/>
    <property type="match status" value="1"/>
</dbReference>
<dbReference type="Gene3D" id="1.10.10.10">
    <property type="entry name" value="Winged helix-like DNA-binding domain superfamily/Winged helix DNA-binding domain"/>
    <property type="match status" value="1"/>
</dbReference>
<organism evidence="10 11">
    <name type="scientific">Vallicoccus soli</name>
    <dbReference type="NCBI Taxonomy" id="2339232"/>
    <lineage>
        <taxon>Bacteria</taxon>
        <taxon>Bacillati</taxon>
        <taxon>Actinomycetota</taxon>
        <taxon>Actinomycetes</taxon>
        <taxon>Motilibacterales</taxon>
        <taxon>Vallicoccaceae</taxon>
        <taxon>Vallicoccus</taxon>
    </lineage>
</organism>
<proteinExistence type="inferred from homology"/>
<dbReference type="InterPro" id="IPR053925">
    <property type="entry name" value="RecX_HTH_3rd"/>
</dbReference>
<dbReference type="Proteomes" id="UP000265614">
    <property type="component" value="Unassembled WGS sequence"/>
</dbReference>
<evidence type="ECO:0000313" key="10">
    <source>
        <dbReference type="EMBL" id="RJK96562.1"/>
    </source>
</evidence>
<comment type="caution">
    <text evidence="10">The sequence shown here is derived from an EMBL/GenBank/DDBJ whole genome shotgun (WGS) entry which is preliminary data.</text>
</comment>
<dbReference type="RefSeq" id="WP_119950320.1">
    <property type="nucleotide sequence ID" value="NZ_QZEZ01000003.1"/>
</dbReference>
<dbReference type="GO" id="GO:0005737">
    <property type="term" value="C:cytoplasm"/>
    <property type="evidence" value="ECO:0007669"/>
    <property type="project" value="UniProtKB-SubCell"/>
</dbReference>
<evidence type="ECO:0000259" key="8">
    <source>
        <dbReference type="Pfam" id="PF21981"/>
    </source>
</evidence>
<dbReference type="Pfam" id="PF02631">
    <property type="entry name" value="RecX_HTH2"/>
    <property type="match status" value="1"/>
</dbReference>
<dbReference type="AlphaFoldDB" id="A0A3A3Z1S5"/>
<dbReference type="InterPro" id="IPR003783">
    <property type="entry name" value="Regulatory_RecX"/>
</dbReference>
<dbReference type="InterPro" id="IPR036388">
    <property type="entry name" value="WH-like_DNA-bd_sf"/>
</dbReference>
<evidence type="ECO:0000313" key="11">
    <source>
        <dbReference type="Proteomes" id="UP000265614"/>
    </source>
</evidence>
<comment type="similarity">
    <text evidence="2 5">Belongs to the RecX family.</text>
</comment>
<comment type="function">
    <text evidence="5">Modulates RecA activity.</text>
</comment>
<feature type="region of interest" description="Disordered" evidence="6">
    <location>
        <begin position="141"/>
        <end position="166"/>
    </location>
</feature>
<gene>
    <name evidence="5" type="primary">recX</name>
    <name evidence="10" type="ORF">D5H78_09675</name>
</gene>
<dbReference type="GO" id="GO:0006282">
    <property type="term" value="P:regulation of DNA repair"/>
    <property type="evidence" value="ECO:0007669"/>
    <property type="project" value="UniProtKB-UniRule"/>
</dbReference>
<dbReference type="PANTHER" id="PTHR33602">
    <property type="entry name" value="REGULATORY PROTEIN RECX FAMILY PROTEIN"/>
    <property type="match status" value="1"/>
</dbReference>
<dbReference type="InterPro" id="IPR053926">
    <property type="entry name" value="RecX_HTH_1st"/>
</dbReference>
<dbReference type="Pfam" id="PF21982">
    <property type="entry name" value="RecX_HTH1"/>
    <property type="match status" value="1"/>
</dbReference>
<evidence type="ECO:0000256" key="4">
    <source>
        <dbReference type="ARBA" id="ARBA00022490"/>
    </source>
</evidence>